<proteinExistence type="predicted"/>
<dbReference type="AlphaFoldDB" id="A0A0V1L5U9"/>
<protein>
    <submittedName>
        <fullName evidence="2">Uncharacterized protein</fullName>
    </submittedName>
</protein>
<keyword evidence="1" id="KW-1133">Transmembrane helix</keyword>
<sequence>MQQLITDILSETSNIKPQVAKFFLHNYIALIFLIQYPIAYCRICSCFWLKICNSLGTLFDELMLNTCPL</sequence>
<dbReference type="EMBL" id="JYDW01000130">
    <property type="protein sequence ID" value="KRZ54759.1"/>
    <property type="molecule type" value="Genomic_DNA"/>
</dbReference>
<gene>
    <name evidence="2" type="ORF">T02_13216</name>
</gene>
<dbReference type="Proteomes" id="UP000054721">
    <property type="component" value="Unassembled WGS sequence"/>
</dbReference>
<keyword evidence="1" id="KW-0472">Membrane</keyword>
<accession>A0A0V1L5U9</accession>
<evidence type="ECO:0000313" key="3">
    <source>
        <dbReference type="Proteomes" id="UP000054721"/>
    </source>
</evidence>
<feature type="transmembrane region" description="Helical" evidence="1">
    <location>
        <begin position="27"/>
        <end position="49"/>
    </location>
</feature>
<organism evidence="2 3">
    <name type="scientific">Trichinella nativa</name>
    <dbReference type="NCBI Taxonomy" id="6335"/>
    <lineage>
        <taxon>Eukaryota</taxon>
        <taxon>Metazoa</taxon>
        <taxon>Ecdysozoa</taxon>
        <taxon>Nematoda</taxon>
        <taxon>Enoplea</taxon>
        <taxon>Dorylaimia</taxon>
        <taxon>Trichinellida</taxon>
        <taxon>Trichinellidae</taxon>
        <taxon>Trichinella</taxon>
    </lineage>
</organism>
<evidence type="ECO:0000313" key="2">
    <source>
        <dbReference type="EMBL" id="KRZ54759.1"/>
    </source>
</evidence>
<evidence type="ECO:0000256" key="1">
    <source>
        <dbReference type="SAM" id="Phobius"/>
    </source>
</evidence>
<comment type="caution">
    <text evidence="2">The sequence shown here is derived from an EMBL/GenBank/DDBJ whole genome shotgun (WGS) entry which is preliminary data.</text>
</comment>
<keyword evidence="1" id="KW-0812">Transmembrane</keyword>
<reference evidence="2 3" key="1">
    <citation type="submission" date="2015-05" db="EMBL/GenBank/DDBJ databases">
        <title>Evolution of Trichinella species and genotypes.</title>
        <authorList>
            <person name="Korhonen P.K."/>
            <person name="Edoardo P."/>
            <person name="Giuseppe L.R."/>
            <person name="Gasser R.B."/>
        </authorList>
    </citation>
    <scope>NUCLEOTIDE SEQUENCE [LARGE SCALE GENOMIC DNA]</scope>
    <source>
        <strain evidence="2">ISS10</strain>
    </source>
</reference>
<keyword evidence="3" id="KW-1185">Reference proteome</keyword>
<name>A0A0V1L5U9_9BILA</name>